<dbReference type="Proteomes" id="UP000602647">
    <property type="component" value="Unassembled WGS sequence"/>
</dbReference>
<comment type="caution">
    <text evidence="3">The sequence shown here is derived from an EMBL/GenBank/DDBJ whole genome shotgun (WGS) entry which is preliminary data.</text>
</comment>
<feature type="compositionally biased region" description="Low complexity" evidence="1">
    <location>
        <begin position="110"/>
        <end position="156"/>
    </location>
</feature>
<dbReference type="RefSeq" id="WP_187302977.1">
    <property type="nucleotide sequence ID" value="NZ_JACRYT010000007.1"/>
</dbReference>
<dbReference type="AlphaFoldDB" id="A0A923NIW1"/>
<proteinExistence type="predicted"/>
<organism evidence="3 4">
    <name type="scientific">Zhenpiania hominis</name>
    <dbReference type="NCBI Taxonomy" id="2763644"/>
    <lineage>
        <taxon>Bacteria</taxon>
        <taxon>Bacillati</taxon>
        <taxon>Bacillota</taxon>
        <taxon>Clostridia</taxon>
        <taxon>Peptostreptococcales</taxon>
        <taxon>Anaerovoracaceae</taxon>
        <taxon>Zhenpiania</taxon>
    </lineage>
</organism>
<feature type="region of interest" description="Disordered" evidence="1">
    <location>
        <begin position="108"/>
        <end position="157"/>
    </location>
</feature>
<protein>
    <submittedName>
        <fullName evidence="3">PepSY domain-containing protein</fullName>
    </submittedName>
</protein>
<dbReference type="Gene3D" id="3.10.450.40">
    <property type="match status" value="2"/>
</dbReference>
<reference evidence="3" key="1">
    <citation type="submission" date="2020-08" db="EMBL/GenBank/DDBJ databases">
        <title>Genome public.</title>
        <authorList>
            <person name="Liu C."/>
            <person name="Sun Q."/>
        </authorList>
    </citation>
    <scope>NUCLEOTIDE SEQUENCE</scope>
    <source>
        <strain evidence="3">BX12</strain>
    </source>
</reference>
<feature type="domain" description="PepSY" evidence="2">
    <location>
        <begin position="43"/>
        <end position="103"/>
    </location>
</feature>
<evidence type="ECO:0000256" key="1">
    <source>
        <dbReference type="SAM" id="MobiDB-lite"/>
    </source>
</evidence>
<keyword evidence="4" id="KW-1185">Reference proteome</keyword>
<gene>
    <name evidence="3" type="ORF">H9L42_08560</name>
</gene>
<sequence length="229" mass="24544">MKEKVLKNKTIFIVAAAIVLAAIGFAAGMMVRSVTADDRGSYIDAEQAKSIALESVGVSSSKATFTKVQLDETDRPAIYDIDFYTSANAYDFEINAVSGEIEEKSSEAITSQSSAILPSSSSQTSASQPAQDSSTQATSPAQTHPTQATQPSSSSSEYIGVAKAKSIAKKDAGVSSATFTKEELDSDDGVKIYEIEFISGNREYDYSINAYTGKILERDSERIDDDYDD</sequence>
<dbReference type="InterPro" id="IPR025711">
    <property type="entry name" value="PepSY"/>
</dbReference>
<evidence type="ECO:0000313" key="3">
    <source>
        <dbReference type="EMBL" id="MBC6679878.1"/>
    </source>
</evidence>
<name>A0A923NIW1_9FIRM</name>
<evidence type="ECO:0000259" key="2">
    <source>
        <dbReference type="Pfam" id="PF03413"/>
    </source>
</evidence>
<dbReference type="Pfam" id="PF03413">
    <property type="entry name" value="PepSY"/>
    <property type="match status" value="2"/>
</dbReference>
<dbReference type="EMBL" id="JACRYT010000007">
    <property type="protein sequence ID" value="MBC6679878.1"/>
    <property type="molecule type" value="Genomic_DNA"/>
</dbReference>
<feature type="domain" description="PepSY" evidence="2">
    <location>
        <begin position="159"/>
        <end position="218"/>
    </location>
</feature>
<accession>A0A923NIW1</accession>
<evidence type="ECO:0000313" key="4">
    <source>
        <dbReference type="Proteomes" id="UP000602647"/>
    </source>
</evidence>